<dbReference type="Gene3D" id="3.30.450.40">
    <property type="match status" value="1"/>
</dbReference>
<dbReference type="Pfam" id="PF00563">
    <property type="entry name" value="EAL"/>
    <property type="match status" value="1"/>
</dbReference>
<dbReference type="InterPro" id="IPR001633">
    <property type="entry name" value="EAL_dom"/>
</dbReference>
<dbReference type="OrthoDB" id="9814202at2"/>
<dbReference type="InterPro" id="IPR050706">
    <property type="entry name" value="Cyclic-di-GMP_PDE-like"/>
</dbReference>
<sequence length="429" mass="46636">MTAPIAPDPSIDPATDPAALLSSALQIKSRSGDETIDAALDFVRTHLGMEVAYLSEFVGDDLIFRAVSAPGFEEMAHVGGSMPLDQVYCRHILAGRLPELIPDTADEPLCLDLPLTTAIPIKSHVSVPIRRRDGSPYGMFCCLSRTAKPDLTERDLDVMRAFAGLSAEHVNDKIASRVAHDSAYDAITAILQEKAFDIVYQPIMDAAARTPKGFEALCRFRAEPYRPPNQWFDDAQKVGLHIELELSAIKAALSALPSLPAHVYLSVNASPATVASGRLVSAFAGLPAERIVLEMTEHAMVEDYDHLLRELDKLRFRGVRLAIDDAGAGYSGLQHIVRLHPDIIKLDMSLTSSIDGDIVRRSLAAALVRFAVEIDAAIVAEGIETEAELDTLHALGVPLAQGYFLGRPADLDAAKAWFLRRDLTKQNAM</sequence>
<dbReference type="SUPFAM" id="SSF141868">
    <property type="entry name" value="EAL domain-like"/>
    <property type="match status" value="1"/>
</dbReference>
<dbReference type="SMART" id="SM00065">
    <property type="entry name" value="GAF"/>
    <property type="match status" value="1"/>
</dbReference>
<keyword evidence="3" id="KW-1185">Reference proteome</keyword>
<dbReference type="Pfam" id="PF13185">
    <property type="entry name" value="GAF_2"/>
    <property type="match status" value="1"/>
</dbReference>
<dbReference type="Gene3D" id="3.20.20.450">
    <property type="entry name" value="EAL domain"/>
    <property type="match status" value="1"/>
</dbReference>
<protein>
    <submittedName>
        <fullName evidence="2">EAL domain, c-di-GMP-specific phosphodiesterase class I (Or its enzymatically inactive variant)</fullName>
    </submittedName>
</protein>
<dbReference type="InterPro" id="IPR003018">
    <property type="entry name" value="GAF"/>
</dbReference>
<dbReference type="GO" id="GO:0071111">
    <property type="term" value="F:cyclic-guanylate-specific phosphodiesterase activity"/>
    <property type="evidence" value="ECO:0007669"/>
    <property type="project" value="InterPro"/>
</dbReference>
<feature type="domain" description="EAL" evidence="1">
    <location>
        <begin position="180"/>
        <end position="422"/>
    </location>
</feature>
<dbReference type="EMBL" id="FTNV01000001">
    <property type="protein sequence ID" value="SIS08153.1"/>
    <property type="molecule type" value="Genomic_DNA"/>
</dbReference>
<evidence type="ECO:0000313" key="2">
    <source>
        <dbReference type="EMBL" id="SIS08153.1"/>
    </source>
</evidence>
<dbReference type="SUPFAM" id="SSF55781">
    <property type="entry name" value="GAF domain-like"/>
    <property type="match status" value="1"/>
</dbReference>
<dbReference type="InterPro" id="IPR029016">
    <property type="entry name" value="GAF-like_dom_sf"/>
</dbReference>
<accession>A0A1N7G6B8</accession>
<dbReference type="PANTHER" id="PTHR33121">
    <property type="entry name" value="CYCLIC DI-GMP PHOSPHODIESTERASE PDEF"/>
    <property type="match status" value="1"/>
</dbReference>
<dbReference type="PROSITE" id="PS50883">
    <property type="entry name" value="EAL"/>
    <property type="match status" value="1"/>
</dbReference>
<dbReference type="AlphaFoldDB" id="A0A1N7G6B8"/>
<gene>
    <name evidence="2" type="ORF">SAMN05421666_1718</name>
</gene>
<dbReference type="InterPro" id="IPR035919">
    <property type="entry name" value="EAL_sf"/>
</dbReference>
<evidence type="ECO:0000313" key="3">
    <source>
        <dbReference type="Proteomes" id="UP000186019"/>
    </source>
</evidence>
<evidence type="ECO:0000259" key="1">
    <source>
        <dbReference type="PROSITE" id="PS50883"/>
    </source>
</evidence>
<reference evidence="2 3" key="1">
    <citation type="submission" date="2017-01" db="EMBL/GenBank/DDBJ databases">
        <authorList>
            <person name="Mah S.A."/>
            <person name="Swanson W.J."/>
            <person name="Moy G.W."/>
            <person name="Vacquier V.D."/>
        </authorList>
    </citation>
    <scope>NUCLEOTIDE SEQUENCE [LARGE SCALE GENOMIC DNA]</scope>
    <source>
        <strain evidence="2 3">DSM 29590</strain>
    </source>
</reference>
<dbReference type="CDD" id="cd01948">
    <property type="entry name" value="EAL"/>
    <property type="match status" value="1"/>
</dbReference>
<dbReference type="SMART" id="SM00052">
    <property type="entry name" value="EAL"/>
    <property type="match status" value="1"/>
</dbReference>
<dbReference type="Proteomes" id="UP000186019">
    <property type="component" value="Unassembled WGS sequence"/>
</dbReference>
<dbReference type="PANTHER" id="PTHR33121:SF70">
    <property type="entry name" value="SIGNALING PROTEIN YKOW"/>
    <property type="match status" value="1"/>
</dbReference>
<name>A0A1N7G6B8_9RHOB</name>
<dbReference type="RefSeq" id="WP_076532668.1">
    <property type="nucleotide sequence ID" value="NZ_FOAC01000001.1"/>
</dbReference>
<dbReference type="STRING" id="573024.SAMN05216208_0418"/>
<proteinExistence type="predicted"/>
<organism evidence="2 3">
    <name type="scientific">Roseovarius nanhaiticus</name>
    <dbReference type="NCBI Taxonomy" id="573024"/>
    <lineage>
        <taxon>Bacteria</taxon>
        <taxon>Pseudomonadati</taxon>
        <taxon>Pseudomonadota</taxon>
        <taxon>Alphaproteobacteria</taxon>
        <taxon>Rhodobacterales</taxon>
        <taxon>Roseobacteraceae</taxon>
        <taxon>Roseovarius</taxon>
    </lineage>
</organism>